<reference evidence="2 3" key="1">
    <citation type="submission" date="2017-06" db="EMBL/GenBank/DDBJ databases">
        <title>Ant-infecting Ophiocordyceps genomes reveal a high diversity of potential behavioral manipulation genes and a possible major role for enterotoxins.</title>
        <authorList>
            <person name="De Bekker C."/>
            <person name="Evans H.C."/>
            <person name="Brachmann A."/>
            <person name="Hughes D.P."/>
        </authorList>
    </citation>
    <scope>NUCLEOTIDE SEQUENCE [LARGE SCALE GENOMIC DNA]</scope>
    <source>
        <strain evidence="2 3">Map16</strain>
    </source>
</reference>
<sequence>MGYPYVLANRSSYNMDVILPFQLIDTAFQSKAAVPRRAPVEIDAYNKGTRLEWAGQGAVPSADMDGGGSAERDRGGGYESQDCAAERDERSH</sequence>
<dbReference type="EMBL" id="NJES01000015">
    <property type="protein sequence ID" value="PHH80512.1"/>
    <property type="molecule type" value="Genomic_DNA"/>
</dbReference>
<dbReference type="AlphaFoldDB" id="A0A2C5ZL57"/>
<organism evidence="2 3">
    <name type="scientific">Ophiocordyceps camponoti-rufipedis</name>
    <dbReference type="NCBI Taxonomy" id="2004952"/>
    <lineage>
        <taxon>Eukaryota</taxon>
        <taxon>Fungi</taxon>
        <taxon>Dikarya</taxon>
        <taxon>Ascomycota</taxon>
        <taxon>Pezizomycotina</taxon>
        <taxon>Sordariomycetes</taxon>
        <taxon>Hypocreomycetidae</taxon>
        <taxon>Hypocreales</taxon>
        <taxon>Ophiocordycipitaceae</taxon>
        <taxon>Ophiocordyceps</taxon>
    </lineage>
</organism>
<protein>
    <submittedName>
        <fullName evidence="2">Uncharacterized protein</fullName>
    </submittedName>
</protein>
<name>A0A2C5ZL57_9HYPO</name>
<proteinExistence type="predicted"/>
<evidence type="ECO:0000313" key="2">
    <source>
        <dbReference type="EMBL" id="PHH80512.1"/>
    </source>
</evidence>
<accession>A0A2C5ZL57</accession>
<evidence type="ECO:0000313" key="3">
    <source>
        <dbReference type="Proteomes" id="UP000226431"/>
    </source>
</evidence>
<evidence type="ECO:0000256" key="1">
    <source>
        <dbReference type="SAM" id="MobiDB-lite"/>
    </source>
</evidence>
<keyword evidence="3" id="KW-1185">Reference proteome</keyword>
<gene>
    <name evidence="2" type="ORF">CDD80_1279</name>
</gene>
<dbReference type="Proteomes" id="UP000226431">
    <property type="component" value="Unassembled WGS sequence"/>
</dbReference>
<feature type="region of interest" description="Disordered" evidence="1">
    <location>
        <begin position="56"/>
        <end position="92"/>
    </location>
</feature>
<comment type="caution">
    <text evidence="2">The sequence shown here is derived from an EMBL/GenBank/DDBJ whole genome shotgun (WGS) entry which is preliminary data.</text>
</comment>